<dbReference type="InterPro" id="IPR036291">
    <property type="entry name" value="NAD(P)-bd_dom_sf"/>
</dbReference>
<dbReference type="EMBL" id="CP011311">
    <property type="protein sequence ID" value="AKE39940.1"/>
    <property type="molecule type" value="Genomic_DNA"/>
</dbReference>
<evidence type="ECO:0000259" key="1">
    <source>
        <dbReference type="Pfam" id="PF10727"/>
    </source>
</evidence>
<reference evidence="2 3" key="1">
    <citation type="journal article" date="2015" name="Genome Announc.">
        <title>Complete Genome Sequence of Corynebacterium camporealensis DSM 44610, Isolated from the Milk of a Manchega Sheep with Subclinical Mastitis.</title>
        <authorList>
            <person name="Ruckert C."/>
            <person name="Albersmeier A."/>
            <person name="Winkler A."/>
            <person name="Tauch A."/>
        </authorList>
    </citation>
    <scope>NUCLEOTIDE SEQUENCE [LARGE SCALE GENOMIC DNA]</scope>
    <source>
        <strain evidence="2 3">DSM 44610</strain>
    </source>
</reference>
<dbReference type="KEGG" id="ccj:UL81_10030"/>
<keyword evidence="3" id="KW-1185">Reference proteome</keyword>
<dbReference type="PATRIC" id="fig|161896.4.peg.1956"/>
<dbReference type="SUPFAM" id="SSF51735">
    <property type="entry name" value="NAD(P)-binding Rossmann-fold domains"/>
    <property type="match status" value="1"/>
</dbReference>
<dbReference type="OrthoDB" id="4400982at2"/>
<dbReference type="Proteomes" id="UP000033566">
    <property type="component" value="Chromosome"/>
</dbReference>
<dbReference type="InterPro" id="IPR019665">
    <property type="entry name" value="OxRdtase/DH_put_Rossmann_dom"/>
</dbReference>
<evidence type="ECO:0000313" key="3">
    <source>
        <dbReference type="Proteomes" id="UP000033566"/>
    </source>
</evidence>
<organism evidence="2 3">
    <name type="scientific">Corynebacterium camporealensis</name>
    <dbReference type="NCBI Taxonomy" id="161896"/>
    <lineage>
        <taxon>Bacteria</taxon>
        <taxon>Bacillati</taxon>
        <taxon>Actinomycetota</taxon>
        <taxon>Actinomycetes</taxon>
        <taxon>Mycobacteriales</taxon>
        <taxon>Corynebacteriaceae</taxon>
        <taxon>Corynebacterium</taxon>
    </lineage>
</organism>
<feature type="domain" description="Putative oxidoreductase/dehydrogenase Rossmann-like" evidence="1">
    <location>
        <begin position="32"/>
        <end position="94"/>
    </location>
</feature>
<name>A0A0F6QY53_9CORY</name>
<dbReference type="AlphaFoldDB" id="A0A0F6QY53"/>
<proteinExistence type="predicted"/>
<gene>
    <name evidence="2" type="ORF">UL81_10030</name>
</gene>
<dbReference type="Gene3D" id="3.40.50.720">
    <property type="entry name" value="NAD(P)-binding Rossmann-like Domain"/>
    <property type="match status" value="1"/>
</dbReference>
<dbReference type="Gene3D" id="1.10.1040.40">
    <property type="match status" value="1"/>
</dbReference>
<protein>
    <submittedName>
        <fullName evidence="2">Rossmann-like domain</fullName>
    </submittedName>
</protein>
<dbReference type="STRING" id="161896.UL81_10030"/>
<accession>A0A0F6QY53</accession>
<sequence>MRVALFGASLAGRRLADGLEAAGHSVSLVQDPANIAEADLLILGVEEDALQRAIDVVEEHVRDGLIVMHTCLSRGVQDLDPLETRGCVVAALAPIQQGRWALTALDELGETIAGLLTAEMHAVTIALNEDERGLYAARLYYAQVLARLSGKAHLELDLVDDPDMPAIDESAVRAAYRYITEPGLRRAYVESVRRLGEVEDRHALEMWAFQEENS</sequence>
<evidence type="ECO:0000313" key="2">
    <source>
        <dbReference type="EMBL" id="AKE39940.1"/>
    </source>
</evidence>
<dbReference type="HOGENOM" id="CLU_102872_0_0_11"/>
<dbReference type="Pfam" id="PF10727">
    <property type="entry name" value="Rossmann-like"/>
    <property type="match status" value="1"/>
</dbReference>